<organism evidence="2 3">
    <name type="scientific">Arenimonas malthae CC-JY-1</name>
    <dbReference type="NCBI Taxonomy" id="1384054"/>
    <lineage>
        <taxon>Bacteria</taxon>
        <taxon>Pseudomonadati</taxon>
        <taxon>Pseudomonadota</taxon>
        <taxon>Gammaproteobacteria</taxon>
        <taxon>Lysobacterales</taxon>
        <taxon>Lysobacteraceae</taxon>
        <taxon>Arenimonas</taxon>
    </lineage>
</organism>
<protein>
    <submittedName>
        <fullName evidence="2">Uncharacterized protein</fullName>
    </submittedName>
</protein>
<dbReference type="OrthoDB" id="5966693at2"/>
<accession>A0A091BGG3</accession>
<gene>
    <name evidence="2" type="ORF">N790_13930</name>
</gene>
<name>A0A091BGG3_9GAMM</name>
<evidence type="ECO:0000313" key="3">
    <source>
        <dbReference type="Proteomes" id="UP000029392"/>
    </source>
</evidence>
<comment type="caution">
    <text evidence="2">The sequence shown here is derived from an EMBL/GenBank/DDBJ whole genome shotgun (WGS) entry which is preliminary data.</text>
</comment>
<dbReference type="EMBL" id="AVCH01000033">
    <property type="protein sequence ID" value="KFN51818.1"/>
    <property type="molecule type" value="Genomic_DNA"/>
</dbReference>
<proteinExistence type="predicted"/>
<dbReference type="PATRIC" id="fig|1384054.3.peg.524"/>
<feature type="region of interest" description="Disordered" evidence="1">
    <location>
        <begin position="1"/>
        <end position="52"/>
    </location>
</feature>
<dbReference type="eggNOG" id="COG0790">
    <property type="taxonomic scope" value="Bacteria"/>
</dbReference>
<dbReference type="AlphaFoldDB" id="A0A091BGG3"/>
<evidence type="ECO:0000256" key="1">
    <source>
        <dbReference type="SAM" id="MobiDB-lite"/>
    </source>
</evidence>
<reference evidence="2 3" key="1">
    <citation type="submission" date="2013-09" db="EMBL/GenBank/DDBJ databases">
        <title>Genome sequencing of Arenimonas malthae.</title>
        <authorList>
            <person name="Chen F."/>
            <person name="Wang G."/>
        </authorList>
    </citation>
    <scope>NUCLEOTIDE SEQUENCE [LARGE SCALE GENOMIC DNA]</scope>
    <source>
        <strain evidence="2 3">CC-JY-1</strain>
    </source>
</reference>
<dbReference type="Proteomes" id="UP000029392">
    <property type="component" value="Unassembled WGS sequence"/>
</dbReference>
<keyword evidence="3" id="KW-1185">Reference proteome</keyword>
<evidence type="ECO:0000313" key="2">
    <source>
        <dbReference type="EMBL" id="KFN51818.1"/>
    </source>
</evidence>
<sequence>MRRGHDEVAGDASEPAAPLPGLTSLPVEPSAKPTRAVARYDANGTPRPVEPLPPLAELVARADGGDARAACQLAAELHACREKAVLAGPRRRGGNEEHPNRCSDLIEKYGGRHFNYLRQAAFAGEPEAMLRYAKGEAFGVPGESYAFLSTPDFDTWRREAPAMLQAVFEAGYPEAALHLMLAQEPIFGGQLAALLPPDPLRERARMELMVLFAGQHPEAAKIAASLPRADPALQQEAQALARRWHLEYFNGLEVDPNTEPTDHGMPLMAGSGQACSQPIPGLKK</sequence>